<evidence type="ECO:0000313" key="2">
    <source>
        <dbReference type="Proteomes" id="UP000014540"/>
    </source>
</evidence>
<protein>
    <submittedName>
        <fullName evidence="1">Uncharacterized protein</fullName>
    </submittedName>
</protein>
<reference evidence="1" key="1">
    <citation type="submission" date="2013-04" db="EMBL/GenBank/DDBJ databases">
        <authorList>
            <person name="Harkins D.M."/>
            <person name="Durkin A.S."/>
            <person name="Selengut J.D."/>
            <person name="Sanka R."/>
            <person name="DePew J."/>
            <person name="Purushe J."/>
            <person name="Ahmed A."/>
            <person name="van der Linden H."/>
            <person name="Goris M.G.A."/>
            <person name="Hartskeerl R.A."/>
            <person name="Vinetz J.M."/>
            <person name="Sutton G.G."/>
            <person name="Nelson W.C."/>
            <person name="Fouts D.E."/>
        </authorList>
    </citation>
    <scope>NUCLEOTIDE SEQUENCE [LARGE SCALE GENOMIC DNA]</scope>
    <source>
        <strain evidence="1">BUT 6</strain>
    </source>
</reference>
<proteinExistence type="predicted"/>
<evidence type="ECO:0000313" key="1">
    <source>
        <dbReference type="EMBL" id="EPG73567.1"/>
    </source>
</evidence>
<dbReference type="Proteomes" id="UP000014540">
    <property type="component" value="Unassembled WGS sequence"/>
</dbReference>
<organism evidence="1 2">
    <name type="scientific">Leptospira fainei serovar Hurstbridge str. BUT 6</name>
    <dbReference type="NCBI Taxonomy" id="1193011"/>
    <lineage>
        <taxon>Bacteria</taxon>
        <taxon>Pseudomonadati</taxon>
        <taxon>Spirochaetota</taxon>
        <taxon>Spirochaetia</taxon>
        <taxon>Leptospirales</taxon>
        <taxon>Leptospiraceae</taxon>
        <taxon>Leptospira</taxon>
    </lineage>
</organism>
<keyword evidence="2" id="KW-1185">Reference proteome</keyword>
<sequence>MTANPIMETRKVIERNAEGEYALTAYGEFLSYFHTHIQLFGTLVSQKKISPKEQEALKNKIRSYIVNNVQKTDHFFDQLPQFAQFLEISTQDLSAYMNRNFLGALNKVKAKLIEQEVAVDKSPKKKRYGRITDEIIEGLGFLLPKGFRFEQQEEILYLIDGSTGKKVESAGSAEAIRDGAKVAATVTKAPPVPVRRGPETPILQEILSKYGDLFVGTPIVLKKEELEEDDIPIQVNANEILSEVDDLKFEGGFAFDSDDDMPATPLEQPVVIAFSRYMDQVSKVRAFQKAGQLEEYKRWVSTLPSEENALVQLQSSLLKESKGEVVDWDGIISQLTGRTGLSDHRLRKVLELGRDFFRIRNQLESSWNRAKTASPAVSDLVKKAWPHILRVMDEYPEMGQLKAKMDQLLSRIPDVSQRKILSDLFFSPVLSIRKN</sequence>
<name>S3VZQ5_9LEPT</name>
<accession>S3VZQ5</accession>
<gene>
    <name evidence="1" type="ORF">LEP1GSC058_4112</name>
</gene>
<dbReference type="AlphaFoldDB" id="S3VZQ5"/>
<dbReference type="STRING" id="1193011.LEP1GSC058_4112"/>
<comment type="caution">
    <text evidence="1">The sequence shown here is derived from an EMBL/GenBank/DDBJ whole genome shotgun (WGS) entry which is preliminary data.</text>
</comment>
<dbReference type="EMBL" id="AKWZ02000010">
    <property type="protein sequence ID" value="EPG73567.1"/>
    <property type="molecule type" value="Genomic_DNA"/>
</dbReference>